<reference evidence="3" key="1">
    <citation type="submission" date="2016-06" db="EMBL/GenBank/DDBJ databases">
        <title>Complete genome sequence of Actinoalloteichus fjordicus DSM 46855 (=ADI127-17), type strain of the new species Actinoalloteichus fjordicus.</title>
        <authorList>
            <person name="Ruckert C."/>
            <person name="Nouioui I."/>
            <person name="Willmese J."/>
            <person name="van Wezel G."/>
            <person name="Klenk H.-P."/>
            <person name="Kalinowski J."/>
            <person name="Zotchev S.B."/>
        </authorList>
    </citation>
    <scope>NUCLEOTIDE SEQUENCE [LARGE SCALE GENOMIC DNA]</scope>
    <source>
        <strain evidence="3">ADI127-7</strain>
    </source>
</reference>
<protein>
    <submittedName>
        <fullName evidence="2">Uncharacterized protein</fullName>
    </submittedName>
</protein>
<dbReference type="EMBL" id="CP016076">
    <property type="protein sequence ID" value="APU15156.1"/>
    <property type="molecule type" value="Genomic_DNA"/>
</dbReference>
<gene>
    <name evidence="2" type="ORF">UA74_15515</name>
</gene>
<accession>A0AAC9PST3</accession>
<keyword evidence="3" id="KW-1185">Reference proteome</keyword>
<feature type="region of interest" description="Disordered" evidence="1">
    <location>
        <begin position="33"/>
        <end position="84"/>
    </location>
</feature>
<evidence type="ECO:0000256" key="1">
    <source>
        <dbReference type="SAM" id="MobiDB-lite"/>
    </source>
</evidence>
<evidence type="ECO:0000313" key="3">
    <source>
        <dbReference type="Proteomes" id="UP000185511"/>
    </source>
</evidence>
<dbReference type="KEGG" id="acad:UA74_15515"/>
<name>A0AAC9PST3_9PSEU</name>
<proteinExistence type="predicted"/>
<organism evidence="2 3">
    <name type="scientific">Actinoalloteichus fjordicus</name>
    <dbReference type="NCBI Taxonomy" id="1612552"/>
    <lineage>
        <taxon>Bacteria</taxon>
        <taxon>Bacillati</taxon>
        <taxon>Actinomycetota</taxon>
        <taxon>Actinomycetes</taxon>
        <taxon>Pseudonocardiales</taxon>
        <taxon>Pseudonocardiaceae</taxon>
        <taxon>Actinoalloteichus</taxon>
    </lineage>
</organism>
<evidence type="ECO:0000313" key="2">
    <source>
        <dbReference type="EMBL" id="APU15156.1"/>
    </source>
</evidence>
<sequence>MSFNENITAGQRINYATEIANWRPVAEKFLFARNTTSADPHDPADDERSSPAFPRPRTPNHPPSQLRLTVTELPEKRQPYHPKE</sequence>
<dbReference type="AlphaFoldDB" id="A0AAC9PST3"/>
<feature type="compositionally biased region" description="Pro residues" evidence="1">
    <location>
        <begin position="53"/>
        <end position="62"/>
    </location>
</feature>
<feature type="compositionally biased region" description="Basic and acidic residues" evidence="1">
    <location>
        <begin position="39"/>
        <end position="49"/>
    </location>
</feature>
<dbReference type="Proteomes" id="UP000185511">
    <property type="component" value="Chromosome"/>
</dbReference>
<feature type="compositionally biased region" description="Basic and acidic residues" evidence="1">
    <location>
        <begin position="73"/>
        <end position="84"/>
    </location>
</feature>